<dbReference type="EMBL" id="VUNL01000004">
    <property type="protein sequence ID" value="MSV24554.1"/>
    <property type="molecule type" value="Genomic_DNA"/>
</dbReference>
<dbReference type="InterPro" id="IPR025110">
    <property type="entry name" value="AMP-bd_C"/>
</dbReference>
<dbReference type="PANTHER" id="PTHR43201:SF5">
    <property type="entry name" value="MEDIUM-CHAIN ACYL-COA LIGASE ACSF2, MITOCHONDRIAL"/>
    <property type="match status" value="1"/>
</dbReference>
<dbReference type="InterPro" id="IPR000873">
    <property type="entry name" value="AMP-dep_synth/lig_dom"/>
</dbReference>
<dbReference type="NCBIfam" id="NF004837">
    <property type="entry name" value="PRK06187.1"/>
    <property type="match status" value="1"/>
</dbReference>
<protein>
    <submittedName>
        <fullName evidence="5">Long-chain fatty acid--CoA ligase</fullName>
    </submittedName>
</protein>
<evidence type="ECO:0000259" key="4">
    <source>
        <dbReference type="Pfam" id="PF13193"/>
    </source>
</evidence>
<dbReference type="InterPro" id="IPR045851">
    <property type="entry name" value="AMP-bd_C_sf"/>
</dbReference>
<dbReference type="GO" id="GO:0031956">
    <property type="term" value="F:medium-chain fatty acid-CoA ligase activity"/>
    <property type="evidence" value="ECO:0007669"/>
    <property type="project" value="TreeGrafter"/>
</dbReference>
<dbReference type="InterPro" id="IPR042099">
    <property type="entry name" value="ANL_N_sf"/>
</dbReference>
<proteinExistence type="inferred from homology"/>
<feature type="domain" description="AMP-dependent synthetase/ligase" evidence="3">
    <location>
        <begin position="10"/>
        <end position="353"/>
    </location>
</feature>
<dbReference type="Proteomes" id="UP000430222">
    <property type="component" value="Unassembled WGS sequence"/>
</dbReference>
<dbReference type="Pfam" id="PF13193">
    <property type="entry name" value="AMP-binding_C"/>
    <property type="match status" value="1"/>
</dbReference>
<keyword evidence="2 5" id="KW-0436">Ligase</keyword>
<comment type="caution">
    <text evidence="5">The sequence shown here is derived from an EMBL/GenBank/DDBJ whole genome shotgun (WGS) entry which is preliminary data.</text>
</comment>
<evidence type="ECO:0000256" key="2">
    <source>
        <dbReference type="ARBA" id="ARBA00022598"/>
    </source>
</evidence>
<dbReference type="SUPFAM" id="SSF56801">
    <property type="entry name" value="Acetyl-CoA synthetase-like"/>
    <property type="match status" value="1"/>
</dbReference>
<sequence>MFIHDLIHQGAPDAMAIIDHDRRFTYRDLQTATAACRNRLYASGVRQGDRVGIFSRNSAEFVFAFMGIASLGAIAVPINFQLSNREIAYIIKDAGIETILTYQPLNLVDAMAQLRCDLKVSQHDIRNIGRPKAGVPDAPELSEYFNEGNPCEIIYTSGTTGNPKGAVLSHRNLITNTEQLDVMHCRAEHNVLCVLPMYHCFGLTCSLLYPLHCGATVIILDSFTPKETISTIRDERITDLYIVPSICSLLTKLASTEDMKTVRLVVSGGTTLPLKIQQDFIHKFGVDICEGYGLSETSPVVTMNPPERPKVGSCGIAVPGVQWKLLDADGNSVPQGEAGELVVKGENVMLGYWNLPDVTHDAMRGGWFHTGDVARVDEDGYLYIVDRIKDMIISMGENIYPREVEELIYQYPGIYEAAVIGIDDKLRGQAGACFYSLHDGASVNIRELKKFLQANLALYKIPREFHQMEKLPRTTTGKIAKRQILKAFQESKEKNKEK</sequence>
<dbReference type="InterPro" id="IPR020845">
    <property type="entry name" value="AMP-binding_CS"/>
</dbReference>
<dbReference type="Pfam" id="PF00501">
    <property type="entry name" value="AMP-binding"/>
    <property type="match status" value="1"/>
</dbReference>
<feature type="domain" description="AMP-binding enzyme C-terminal" evidence="4">
    <location>
        <begin position="403"/>
        <end position="478"/>
    </location>
</feature>
<reference evidence="5 6" key="1">
    <citation type="submission" date="2019-08" db="EMBL/GenBank/DDBJ databases">
        <title>In-depth cultivation of the pig gut microbiome towards novel bacterial diversity and tailored functional studies.</title>
        <authorList>
            <person name="Wylensek D."/>
            <person name="Hitch T.C.A."/>
            <person name="Clavel T."/>
        </authorList>
    </citation>
    <scope>NUCLEOTIDE SEQUENCE [LARGE SCALE GENOMIC DNA]</scope>
    <source>
        <strain evidence="6">WCA-380-WT-3B3</strain>
    </source>
</reference>
<gene>
    <name evidence="5" type="ORF">FYJ78_05000</name>
</gene>
<dbReference type="PROSITE" id="PS00455">
    <property type="entry name" value="AMP_BINDING"/>
    <property type="match status" value="1"/>
</dbReference>
<evidence type="ECO:0000256" key="1">
    <source>
        <dbReference type="ARBA" id="ARBA00006432"/>
    </source>
</evidence>
<accession>A0A6I2UWV3</accession>
<evidence type="ECO:0000259" key="3">
    <source>
        <dbReference type="Pfam" id="PF00501"/>
    </source>
</evidence>
<name>A0A6I2UWV3_9FIRM</name>
<dbReference type="Gene3D" id="3.40.50.12780">
    <property type="entry name" value="N-terminal domain of ligase-like"/>
    <property type="match status" value="1"/>
</dbReference>
<comment type="similarity">
    <text evidence="1">Belongs to the ATP-dependent AMP-binding enzyme family.</text>
</comment>
<evidence type="ECO:0000313" key="6">
    <source>
        <dbReference type="Proteomes" id="UP000430222"/>
    </source>
</evidence>
<evidence type="ECO:0000313" key="5">
    <source>
        <dbReference type="EMBL" id="MSV24554.1"/>
    </source>
</evidence>
<dbReference type="Gene3D" id="3.30.300.30">
    <property type="match status" value="1"/>
</dbReference>
<organism evidence="5 6">
    <name type="scientific">Selenomonas montiformis</name>
    <dbReference type="NCBI Taxonomy" id="2652285"/>
    <lineage>
        <taxon>Bacteria</taxon>
        <taxon>Bacillati</taxon>
        <taxon>Bacillota</taxon>
        <taxon>Negativicutes</taxon>
        <taxon>Selenomonadales</taxon>
        <taxon>Selenomonadaceae</taxon>
        <taxon>Selenomonas</taxon>
    </lineage>
</organism>
<dbReference type="GO" id="GO:0006631">
    <property type="term" value="P:fatty acid metabolic process"/>
    <property type="evidence" value="ECO:0007669"/>
    <property type="project" value="TreeGrafter"/>
</dbReference>
<dbReference type="AlphaFoldDB" id="A0A6I2UWV3"/>
<dbReference type="PANTHER" id="PTHR43201">
    <property type="entry name" value="ACYL-COA SYNTHETASE"/>
    <property type="match status" value="1"/>
</dbReference>
<dbReference type="RefSeq" id="WP_154620315.1">
    <property type="nucleotide sequence ID" value="NZ_VUNL01000004.1"/>
</dbReference>
<keyword evidence="6" id="KW-1185">Reference proteome</keyword>